<dbReference type="Pfam" id="PF18347">
    <property type="entry name" value="DUF5606"/>
    <property type="match status" value="1"/>
</dbReference>
<evidence type="ECO:0000259" key="2">
    <source>
        <dbReference type="Pfam" id="PF21186"/>
    </source>
</evidence>
<feature type="domain" description="DUF6852" evidence="2">
    <location>
        <begin position="51"/>
        <end position="119"/>
    </location>
</feature>
<dbReference type="InterPro" id="IPR049280">
    <property type="entry name" value="DUF6852"/>
</dbReference>
<organism evidence="3 4">
    <name type="scientific">Alistipes ihumii AP11</name>
    <dbReference type="NCBI Taxonomy" id="1211813"/>
    <lineage>
        <taxon>Bacteria</taxon>
        <taxon>Pseudomonadati</taxon>
        <taxon>Bacteroidota</taxon>
        <taxon>Bacteroidia</taxon>
        <taxon>Bacteroidales</taxon>
        <taxon>Rikenellaceae</taxon>
        <taxon>Alistipes</taxon>
    </lineage>
</organism>
<dbReference type="RefSeq" id="WP_019245215.1">
    <property type="nucleotide sequence ID" value="NZ_CAPH01000006.1"/>
</dbReference>
<dbReference type="InterPro" id="IPR049282">
    <property type="entry name" value="BVU_3817_N_sf"/>
</dbReference>
<reference evidence="3" key="1">
    <citation type="journal article" date="2022" name="Cell">
        <title>Design, construction, and in vivo augmentation of a complex gut microbiome.</title>
        <authorList>
            <person name="Cheng A.G."/>
            <person name="Ho P.Y."/>
            <person name="Aranda-Diaz A."/>
            <person name="Jain S."/>
            <person name="Yu F.B."/>
            <person name="Meng X."/>
            <person name="Wang M."/>
            <person name="Iakiviak M."/>
            <person name="Nagashima K."/>
            <person name="Zhao A."/>
            <person name="Murugkar P."/>
            <person name="Patil A."/>
            <person name="Atabakhsh K."/>
            <person name="Weakley A."/>
            <person name="Yan J."/>
            <person name="Brumbaugh A.R."/>
            <person name="Higginbottom S."/>
            <person name="Dimas A."/>
            <person name="Shiver A.L."/>
            <person name="Deutschbauer A."/>
            <person name="Neff N."/>
            <person name="Sonnenburg J.L."/>
            <person name="Huang K.C."/>
            <person name="Fischbach M.A."/>
        </authorList>
    </citation>
    <scope>NUCLEOTIDE SEQUENCE</scope>
    <source>
        <strain evidence="3">AP11</strain>
    </source>
</reference>
<dbReference type="GeneID" id="82890276"/>
<evidence type="ECO:0000259" key="1">
    <source>
        <dbReference type="Pfam" id="PF18347"/>
    </source>
</evidence>
<evidence type="ECO:0000313" key="4">
    <source>
        <dbReference type="Proteomes" id="UP001059295"/>
    </source>
</evidence>
<gene>
    <name evidence="3" type="ORF">NQ491_01040</name>
</gene>
<dbReference type="InterPro" id="IPR041218">
    <property type="entry name" value="DUF5606"/>
</dbReference>
<name>A0ABY5UZK5_9BACT</name>
<proteinExistence type="predicted"/>
<dbReference type="Pfam" id="PF21186">
    <property type="entry name" value="DUF6852"/>
    <property type="match status" value="1"/>
</dbReference>
<dbReference type="Gene3D" id="1.10.10.1650">
    <property type="match status" value="1"/>
</dbReference>
<dbReference type="InterPro" id="IPR049281">
    <property type="entry name" value="BVU_3817-like_C_sf"/>
</dbReference>
<dbReference type="Gene3D" id="2.30.30.730">
    <property type="match status" value="1"/>
</dbReference>
<feature type="domain" description="DUF5606" evidence="1">
    <location>
        <begin position="3"/>
        <end position="48"/>
    </location>
</feature>
<protein>
    <submittedName>
        <fullName evidence="3">DUF5606 domain-containing protein</fullName>
    </submittedName>
</protein>
<dbReference type="EMBL" id="CP102294">
    <property type="protein sequence ID" value="UWN57390.1"/>
    <property type="molecule type" value="Genomic_DNA"/>
</dbReference>
<evidence type="ECO:0000313" key="3">
    <source>
        <dbReference type="EMBL" id="UWN57390.1"/>
    </source>
</evidence>
<keyword evidence="4" id="KW-1185">Reference proteome</keyword>
<dbReference type="Proteomes" id="UP001059295">
    <property type="component" value="Chromosome"/>
</dbReference>
<sequence length="141" mass="15475">MKLKEILAISGQSGLYKFVAQSKNGIIVEQLGSGVRSCASASAKVSSLGEIAIFTENDDAPLAQVFQQIYDKHAGQPVLSHKSAPEDLKKFFAEALPEYDRDRVHVSDIKKVALWYNLLLEAGMTDFKDDEQADGKTQDAE</sequence>
<accession>A0ABY5UZK5</accession>